<dbReference type="Pfam" id="PF01797">
    <property type="entry name" value="Y1_Tnp"/>
    <property type="match status" value="1"/>
</dbReference>
<dbReference type="GO" id="GO:0006270">
    <property type="term" value="P:DNA replication initiation"/>
    <property type="evidence" value="ECO:0007669"/>
    <property type="project" value="InterPro"/>
</dbReference>
<dbReference type="InterPro" id="IPR002686">
    <property type="entry name" value="Transposase_17"/>
</dbReference>
<feature type="domain" description="Transposase IS200-like" evidence="2">
    <location>
        <begin position="9"/>
        <end position="123"/>
    </location>
</feature>
<dbReference type="InterPro" id="IPR010921">
    <property type="entry name" value="Trp_repressor/repl_initiator"/>
</dbReference>
<dbReference type="InterPro" id="IPR013159">
    <property type="entry name" value="DnaA_C"/>
</dbReference>
<evidence type="ECO:0000313" key="3">
    <source>
        <dbReference type="EMBL" id="SEM71123.1"/>
    </source>
</evidence>
<dbReference type="Gene3D" id="3.30.70.1290">
    <property type="entry name" value="Transposase IS200-like"/>
    <property type="match status" value="1"/>
</dbReference>
<dbReference type="GO" id="GO:0006275">
    <property type="term" value="P:regulation of DNA replication"/>
    <property type="evidence" value="ECO:0007669"/>
    <property type="project" value="InterPro"/>
</dbReference>
<dbReference type="PANTHER" id="PTHR34322:SF2">
    <property type="entry name" value="TRANSPOSASE IS200-LIKE DOMAIN-CONTAINING PROTEIN"/>
    <property type="match status" value="1"/>
</dbReference>
<accession>A0A1H8AKT0</accession>
<dbReference type="CDD" id="cd06571">
    <property type="entry name" value="Bac_DnaA_C"/>
    <property type="match status" value="1"/>
</dbReference>
<dbReference type="GO" id="GO:0006313">
    <property type="term" value="P:DNA transposition"/>
    <property type="evidence" value="ECO:0007669"/>
    <property type="project" value="InterPro"/>
</dbReference>
<dbReference type="GO" id="GO:0004803">
    <property type="term" value="F:transposase activity"/>
    <property type="evidence" value="ECO:0007669"/>
    <property type="project" value="InterPro"/>
</dbReference>
<name>A0A1H8AKT0_9PROT</name>
<dbReference type="OrthoDB" id="9814067at2"/>
<dbReference type="Proteomes" id="UP000199459">
    <property type="component" value="Unassembled WGS sequence"/>
</dbReference>
<dbReference type="SUPFAM" id="SSF143422">
    <property type="entry name" value="Transposase IS200-like"/>
    <property type="match status" value="1"/>
</dbReference>
<feature type="domain" description="Chromosomal replication initiator DnaA C-terminal" evidence="1">
    <location>
        <begin position="227"/>
        <end position="297"/>
    </location>
</feature>
<gene>
    <name evidence="3" type="ORF">SAMN05216325_101196</name>
</gene>
<dbReference type="GO" id="GO:0005524">
    <property type="term" value="F:ATP binding"/>
    <property type="evidence" value="ECO:0007669"/>
    <property type="project" value="InterPro"/>
</dbReference>
<dbReference type="GO" id="GO:0043565">
    <property type="term" value="F:sequence-specific DNA binding"/>
    <property type="evidence" value="ECO:0007669"/>
    <property type="project" value="InterPro"/>
</dbReference>
<organism evidence="3 4">
    <name type="scientific">Nitrosomonas marina</name>
    <dbReference type="NCBI Taxonomy" id="917"/>
    <lineage>
        <taxon>Bacteria</taxon>
        <taxon>Pseudomonadati</taxon>
        <taxon>Pseudomonadota</taxon>
        <taxon>Betaproteobacteria</taxon>
        <taxon>Nitrosomonadales</taxon>
        <taxon>Nitrosomonadaceae</taxon>
        <taxon>Nitrosomonas</taxon>
    </lineage>
</organism>
<dbReference type="Gene3D" id="1.10.1750.10">
    <property type="match status" value="1"/>
</dbReference>
<evidence type="ECO:0000259" key="2">
    <source>
        <dbReference type="SMART" id="SM01321"/>
    </source>
</evidence>
<dbReference type="AlphaFoldDB" id="A0A1H8AKT0"/>
<dbReference type="InterPro" id="IPR036515">
    <property type="entry name" value="Transposase_17_sf"/>
</dbReference>
<dbReference type="STRING" id="917.SAMN05216326_1232"/>
<dbReference type="SMART" id="SM00760">
    <property type="entry name" value="Bac_DnaA_C"/>
    <property type="match status" value="1"/>
</dbReference>
<dbReference type="SMART" id="SM01321">
    <property type="entry name" value="Y1_Tnp"/>
    <property type="match status" value="1"/>
</dbReference>
<dbReference type="PANTHER" id="PTHR34322">
    <property type="entry name" value="TRANSPOSASE, Y1_TNP DOMAIN-CONTAINING"/>
    <property type="match status" value="1"/>
</dbReference>
<dbReference type="SUPFAM" id="SSF48295">
    <property type="entry name" value="TrpR-like"/>
    <property type="match status" value="1"/>
</dbReference>
<protein>
    <submittedName>
        <fullName evidence="3">REP element-mobilizing transposase RayT</fullName>
    </submittedName>
</protein>
<reference evidence="3 4" key="1">
    <citation type="submission" date="2016-10" db="EMBL/GenBank/DDBJ databases">
        <authorList>
            <person name="de Groot N.N."/>
        </authorList>
    </citation>
    <scope>NUCLEOTIDE SEQUENCE [LARGE SCALE GENOMIC DNA]</scope>
    <source>
        <strain evidence="3 4">Nm22</strain>
    </source>
</reference>
<dbReference type="EMBL" id="FOCP01000001">
    <property type="protein sequence ID" value="SEM71123.1"/>
    <property type="molecule type" value="Genomic_DNA"/>
</dbReference>
<evidence type="ECO:0000259" key="1">
    <source>
        <dbReference type="SMART" id="SM00760"/>
    </source>
</evidence>
<evidence type="ECO:0000313" key="4">
    <source>
        <dbReference type="Proteomes" id="UP000199459"/>
    </source>
</evidence>
<proteinExistence type="predicted"/>
<dbReference type="RefSeq" id="WP_090627084.1">
    <property type="nucleotide sequence ID" value="NZ_FOCP01000001.1"/>
</dbReference>
<sequence>MSRPLRIEYPNAWYHVMNRGAGYRNIFSSDTHRMFFLELLFQISKMFRVEIHGFCLMDNHYHLLVHTPEGNLQRAMRHLNGVYTQRHNRLEATDGPLFRGRYKAILIEPDAYLLNVSRYIHLNPVVAGMTSSAKMYQWSSYRFYISTTAMPKWLHTNFLLNMLGRQQRRRSYRLFVEKGVDEETQLFYSKNKLPAVMGSDSFRESICSRLPVNAEIPEIKKLRPVPSISAIIQAVSLVFASPEKEILQAVRGRGMKNHARSAGIYCCRKFAGLSLNEIATAFGFSHYGSVSGSVARFERQICEDAGLTELVHEVEKKINE</sequence>